<dbReference type="SUPFAM" id="SSF63829">
    <property type="entry name" value="Calcium-dependent phosphotriesterase"/>
    <property type="match status" value="1"/>
</dbReference>
<gene>
    <name evidence="4" type="ORF">GSH16_11315</name>
</gene>
<evidence type="ECO:0000313" key="5">
    <source>
        <dbReference type="Proteomes" id="UP000436016"/>
    </source>
</evidence>
<keyword evidence="2" id="KW-0479">Metal-binding</keyword>
<organism evidence="4 5">
    <name type="scientific">Oceanomicrobium pacificus</name>
    <dbReference type="NCBI Taxonomy" id="2692916"/>
    <lineage>
        <taxon>Bacteria</taxon>
        <taxon>Pseudomonadati</taxon>
        <taxon>Pseudomonadota</taxon>
        <taxon>Alphaproteobacteria</taxon>
        <taxon>Rhodobacterales</taxon>
        <taxon>Paracoccaceae</taxon>
        <taxon>Oceanomicrobium</taxon>
    </lineage>
</organism>
<feature type="active site" description="Proton donor/acceptor" evidence="1">
    <location>
        <position position="224"/>
    </location>
</feature>
<proteinExistence type="predicted"/>
<keyword evidence="5" id="KW-1185">Reference proteome</keyword>
<dbReference type="Gene3D" id="2.120.10.30">
    <property type="entry name" value="TolB, C-terminal domain"/>
    <property type="match status" value="1"/>
</dbReference>
<feature type="binding site" evidence="2">
    <location>
        <position position="224"/>
    </location>
    <ligand>
        <name>a divalent metal cation</name>
        <dbReference type="ChEBI" id="CHEBI:60240"/>
    </ligand>
</feature>
<accession>A0A6B0U531</accession>
<dbReference type="Proteomes" id="UP000436016">
    <property type="component" value="Unassembled WGS sequence"/>
</dbReference>
<dbReference type="EMBL" id="WUWG01000003">
    <property type="protein sequence ID" value="MXU66041.1"/>
    <property type="molecule type" value="Genomic_DNA"/>
</dbReference>
<evidence type="ECO:0000256" key="2">
    <source>
        <dbReference type="PIRSR" id="PIRSR605511-2"/>
    </source>
</evidence>
<feature type="binding site" evidence="2">
    <location>
        <position position="175"/>
    </location>
    <ligand>
        <name>a divalent metal cation</name>
        <dbReference type="ChEBI" id="CHEBI:60240"/>
    </ligand>
</feature>
<evidence type="ECO:0000313" key="4">
    <source>
        <dbReference type="EMBL" id="MXU66041.1"/>
    </source>
</evidence>
<feature type="binding site" evidence="2">
    <location>
        <position position="43"/>
    </location>
    <ligand>
        <name>a divalent metal cation</name>
        <dbReference type="ChEBI" id="CHEBI:60240"/>
    </ligand>
</feature>
<dbReference type="Pfam" id="PF08450">
    <property type="entry name" value="SGL"/>
    <property type="match status" value="1"/>
</dbReference>
<feature type="domain" description="SMP-30/Gluconolactonase/LRE-like region" evidence="3">
    <location>
        <begin position="43"/>
        <end position="281"/>
    </location>
</feature>
<sequence>MFPPPPEITATELARLPDAFQRNGQGSDWLFGKRNPDLGSFLEGPIIDRDGSLLLTDIPYGRIFRLDPKGQFSLIADYDGEPNGLALSPDGTIWIADHRNGLMTLDRDTGRVTPELPRLRREGFKGLNDLIFAGDGTLFFTDQGQTGMHDPTGRVFARRPDGRVDLMLDTIPSPNGMAFSPCGRLLYVSVTRANQVWRLPLHADGSTTKVNIFLHLSGGHTGPDGLATDAAGNLFVCHSGLGIVWMFDPLGVPVGRINVPGGLDVTAACFGGPGDDRLYIVESTQGAVFAVPTADLARLTR</sequence>
<feature type="binding site" evidence="2">
    <location>
        <position position="128"/>
    </location>
    <ligand>
        <name>substrate</name>
    </ligand>
</feature>
<dbReference type="InterPro" id="IPR005511">
    <property type="entry name" value="SMP-30"/>
</dbReference>
<dbReference type="PRINTS" id="PR01790">
    <property type="entry name" value="SMP30FAMILY"/>
</dbReference>
<dbReference type="RefSeq" id="WP_160855066.1">
    <property type="nucleotide sequence ID" value="NZ_WUWG01000003.1"/>
</dbReference>
<name>A0A6B0U531_9RHOB</name>
<dbReference type="InterPro" id="IPR011042">
    <property type="entry name" value="6-blade_b-propeller_TolB-like"/>
</dbReference>
<dbReference type="InterPro" id="IPR051262">
    <property type="entry name" value="SMP-30/CGR1_Lactonase"/>
</dbReference>
<dbReference type="PANTHER" id="PTHR47572">
    <property type="entry name" value="LIPOPROTEIN-RELATED"/>
    <property type="match status" value="1"/>
</dbReference>
<evidence type="ECO:0000259" key="3">
    <source>
        <dbReference type="Pfam" id="PF08450"/>
    </source>
</evidence>
<evidence type="ECO:0000256" key="1">
    <source>
        <dbReference type="PIRSR" id="PIRSR605511-1"/>
    </source>
</evidence>
<protein>
    <submittedName>
        <fullName evidence="4">SMP-30/gluconolactonase/LRE family protein</fullName>
    </submittedName>
</protein>
<keyword evidence="2" id="KW-0862">Zinc</keyword>
<dbReference type="PANTHER" id="PTHR47572:SF5">
    <property type="entry name" value="BLR2277 PROTEIN"/>
    <property type="match status" value="1"/>
</dbReference>
<comment type="cofactor">
    <cofactor evidence="2">
        <name>Zn(2+)</name>
        <dbReference type="ChEBI" id="CHEBI:29105"/>
    </cofactor>
    <text evidence="2">Binds 1 divalent metal cation per subunit.</text>
</comment>
<dbReference type="AlphaFoldDB" id="A0A6B0U531"/>
<dbReference type="GO" id="GO:0046872">
    <property type="term" value="F:metal ion binding"/>
    <property type="evidence" value="ECO:0007669"/>
    <property type="project" value="UniProtKB-KW"/>
</dbReference>
<reference evidence="4 5" key="1">
    <citation type="submission" date="2019-12" db="EMBL/GenBank/DDBJ databases">
        <title>Strain KN286 was isolated from seawater, which was collected from Caroline Seamount in the tropical western Pacific.</title>
        <authorList>
            <person name="Wang Q."/>
        </authorList>
    </citation>
    <scope>NUCLEOTIDE SEQUENCE [LARGE SCALE GENOMIC DNA]</scope>
    <source>
        <strain evidence="4 5">KN286</strain>
    </source>
</reference>
<comment type="caution">
    <text evidence="4">The sequence shown here is derived from an EMBL/GenBank/DDBJ whole genome shotgun (WGS) entry which is preliminary data.</text>
</comment>
<dbReference type="InterPro" id="IPR013658">
    <property type="entry name" value="SGL"/>
</dbReference>